<accession>A0A9W4X9N9</accession>
<dbReference type="AlphaFoldDB" id="A0A9W4X9N9"/>
<comment type="caution">
    <text evidence="2">The sequence shown here is derived from an EMBL/GenBank/DDBJ whole genome shotgun (WGS) entry which is preliminary data.</text>
</comment>
<proteinExistence type="predicted"/>
<keyword evidence="1" id="KW-0732">Signal</keyword>
<dbReference type="EMBL" id="CAMXCS010000002">
    <property type="protein sequence ID" value="CAI3942720.1"/>
    <property type="molecule type" value="Genomic_DNA"/>
</dbReference>
<organism evidence="2 4">
    <name type="scientific">Commensalibacter communis</name>
    <dbReference type="NCBI Taxonomy" id="2972786"/>
    <lineage>
        <taxon>Bacteria</taxon>
        <taxon>Pseudomonadati</taxon>
        <taxon>Pseudomonadota</taxon>
        <taxon>Alphaproteobacteria</taxon>
        <taxon>Acetobacterales</taxon>
        <taxon>Acetobacteraceae</taxon>
    </lineage>
</organism>
<dbReference type="Proteomes" id="UP001154255">
    <property type="component" value="Unassembled WGS sequence"/>
</dbReference>
<dbReference type="Proteomes" id="UP001154259">
    <property type="component" value="Unassembled WGS sequence"/>
</dbReference>
<evidence type="ECO:0000256" key="1">
    <source>
        <dbReference type="SAM" id="SignalP"/>
    </source>
</evidence>
<sequence>MPHHRINFLTLLGICFSSLVGSCSAYANYKRCWIKEGVATINCNPADGYYFIKEKDLYKKCTVANGWLKKDCKEEDGFAMILENHHWVQCPIQNGKKIESCTLATGYYTIFVPHLPLL</sequence>
<keyword evidence="5" id="KW-1185">Reference proteome</keyword>
<dbReference type="PROSITE" id="PS51257">
    <property type="entry name" value="PROKAR_LIPOPROTEIN"/>
    <property type="match status" value="1"/>
</dbReference>
<evidence type="ECO:0008006" key="6">
    <source>
        <dbReference type="Google" id="ProtNLM"/>
    </source>
</evidence>
<feature type="signal peptide" evidence="1">
    <location>
        <begin position="1"/>
        <end position="27"/>
    </location>
</feature>
<dbReference type="EMBL" id="CAMXCM010000002">
    <property type="protein sequence ID" value="CAI3940769.1"/>
    <property type="molecule type" value="Genomic_DNA"/>
</dbReference>
<dbReference type="RefSeq" id="WP_271789649.1">
    <property type="nucleotide sequence ID" value="NZ_CAMXCL010000002.1"/>
</dbReference>
<evidence type="ECO:0000313" key="2">
    <source>
        <dbReference type="EMBL" id="CAI3940769.1"/>
    </source>
</evidence>
<evidence type="ECO:0000313" key="5">
    <source>
        <dbReference type="Proteomes" id="UP001154259"/>
    </source>
</evidence>
<gene>
    <name evidence="3" type="ORF">R53529_LOCUS1215</name>
    <name evidence="2" type="ORF">R53530_LOCUS1219</name>
</gene>
<name>A0A9W4X9N9_9PROT</name>
<evidence type="ECO:0000313" key="4">
    <source>
        <dbReference type="Proteomes" id="UP001154255"/>
    </source>
</evidence>
<evidence type="ECO:0000313" key="3">
    <source>
        <dbReference type="EMBL" id="CAI3942720.1"/>
    </source>
</evidence>
<reference evidence="2" key="1">
    <citation type="submission" date="2022-10" db="EMBL/GenBank/DDBJ databases">
        <authorList>
            <person name="Botero Cardona J."/>
        </authorList>
    </citation>
    <scope>NUCLEOTIDE SEQUENCE</scope>
    <source>
        <strain evidence="2">LMG 31819</strain>
        <strain evidence="3">R-53529</strain>
    </source>
</reference>
<feature type="chain" id="PRO_5040947640" description="CVNH domain-containing protein" evidence="1">
    <location>
        <begin position="28"/>
        <end position="118"/>
    </location>
</feature>
<protein>
    <recommendedName>
        <fullName evidence="6">CVNH domain-containing protein</fullName>
    </recommendedName>
</protein>